<feature type="non-terminal residue" evidence="5">
    <location>
        <position position="1"/>
    </location>
</feature>
<evidence type="ECO:0000256" key="1">
    <source>
        <dbReference type="ARBA" id="ARBA00006739"/>
    </source>
</evidence>
<reference evidence="5" key="1">
    <citation type="submission" date="2022-07" db="EMBL/GenBank/DDBJ databases">
        <authorList>
            <person name="Otstavnykh N."/>
            <person name="Isaeva M."/>
            <person name="Bystritskaya E."/>
        </authorList>
    </citation>
    <scope>NUCLEOTIDE SEQUENCE</scope>
    <source>
        <strain evidence="5">KCTC 52189</strain>
    </source>
</reference>
<comment type="similarity">
    <text evidence="1">Belongs to the glycosyltransferase 2 family.</text>
</comment>
<dbReference type="EMBL" id="JANHAX010000027">
    <property type="protein sequence ID" value="MDQ2092477.1"/>
    <property type="molecule type" value="Genomic_DNA"/>
</dbReference>
<evidence type="ECO:0000313" key="6">
    <source>
        <dbReference type="Proteomes" id="UP001226762"/>
    </source>
</evidence>
<dbReference type="InterPro" id="IPR001173">
    <property type="entry name" value="Glyco_trans_2-like"/>
</dbReference>
<dbReference type="PANTHER" id="PTHR43179:SF12">
    <property type="entry name" value="GALACTOFURANOSYLTRANSFERASE GLFT2"/>
    <property type="match status" value="1"/>
</dbReference>
<feature type="domain" description="Glycosyltransferase 2-like" evidence="4">
    <location>
        <begin position="4"/>
        <end position="73"/>
    </location>
</feature>
<name>A0AAE3WIK4_9RHOB</name>
<accession>A0AAE3WIK4</accession>
<dbReference type="EC" id="2.4.-.-" evidence="5"/>
<dbReference type="Gene3D" id="3.90.550.10">
    <property type="entry name" value="Spore Coat Polysaccharide Biosynthesis Protein SpsA, Chain A"/>
    <property type="match status" value="1"/>
</dbReference>
<dbReference type="GO" id="GO:0016757">
    <property type="term" value="F:glycosyltransferase activity"/>
    <property type="evidence" value="ECO:0007669"/>
    <property type="project" value="UniProtKB-KW"/>
</dbReference>
<feature type="non-terminal residue" evidence="5">
    <location>
        <position position="75"/>
    </location>
</feature>
<sequence length="75" mass="8484">KEATIYVADNASTDDSILYIKRNFPEVKIIQNSSNGGYAKGYNDALQNVHETIYCLLNSDIEVTENWLQPITNVF</sequence>
<dbReference type="AlphaFoldDB" id="A0AAE3WIK4"/>
<dbReference type="PANTHER" id="PTHR43179">
    <property type="entry name" value="RHAMNOSYLTRANSFERASE WBBL"/>
    <property type="match status" value="1"/>
</dbReference>
<evidence type="ECO:0000259" key="4">
    <source>
        <dbReference type="Pfam" id="PF00535"/>
    </source>
</evidence>
<proteinExistence type="inferred from homology"/>
<protein>
    <submittedName>
        <fullName evidence="5">Glycosyltransferase</fullName>
        <ecNumber evidence="5">2.4.-.-</ecNumber>
    </submittedName>
</protein>
<dbReference type="Proteomes" id="UP001226762">
    <property type="component" value="Unassembled WGS sequence"/>
</dbReference>
<evidence type="ECO:0000256" key="2">
    <source>
        <dbReference type="ARBA" id="ARBA00022676"/>
    </source>
</evidence>
<gene>
    <name evidence="5" type="ORF">NO357_21450</name>
</gene>
<dbReference type="RefSeq" id="WP_306737783.1">
    <property type="nucleotide sequence ID" value="NZ_JANHAX010000027.1"/>
</dbReference>
<keyword evidence="6" id="KW-1185">Reference proteome</keyword>
<keyword evidence="3 5" id="KW-0808">Transferase</keyword>
<evidence type="ECO:0000256" key="3">
    <source>
        <dbReference type="ARBA" id="ARBA00022679"/>
    </source>
</evidence>
<evidence type="ECO:0000313" key="5">
    <source>
        <dbReference type="EMBL" id="MDQ2092477.1"/>
    </source>
</evidence>
<dbReference type="SUPFAM" id="SSF53448">
    <property type="entry name" value="Nucleotide-diphospho-sugar transferases"/>
    <property type="match status" value="1"/>
</dbReference>
<keyword evidence="2 5" id="KW-0328">Glycosyltransferase</keyword>
<dbReference type="Pfam" id="PF00535">
    <property type="entry name" value="Glycos_transf_2"/>
    <property type="match status" value="1"/>
</dbReference>
<organism evidence="5 6">
    <name type="scientific">Marimonas arenosa</name>
    <dbReference type="NCBI Taxonomy" id="1795305"/>
    <lineage>
        <taxon>Bacteria</taxon>
        <taxon>Pseudomonadati</taxon>
        <taxon>Pseudomonadota</taxon>
        <taxon>Alphaproteobacteria</taxon>
        <taxon>Rhodobacterales</taxon>
        <taxon>Paracoccaceae</taxon>
        <taxon>Marimonas</taxon>
    </lineage>
</organism>
<comment type="caution">
    <text evidence="5">The sequence shown here is derived from an EMBL/GenBank/DDBJ whole genome shotgun (WGS) entry which is preliminary data.</text>
</comment>
<reference evidence="5" key="2">
    <citation type="submission" date="2023-02" db="EMBL/GenBank/DDBJ databases">
        <title>'Rhodoalgimonas zhirmunskyi' gen. nov., isolated from a red alga.</title>
        <authorList>
            <person name="Nedashkovskaya O.I."/>
            <person name="Otstavnykh N.Y."/>
            <person name="Bystritskaya E.P."/>
            <person name="Balabanova L.A."/>
            <person name="Isaeva M.P."/>
        </authorList>
    </citation>
    <scope>NUCLEOTIDE SEQUENCE</scope>
    <source>
        <strain evidence="5">KCTC 52189</strain>
    </source>
</reference>
<dbReference type="InterPro" id="IPR029044">
    <property type="entry name" value="Nucleotide-diphossugar_trans"/>
</dbReference>